<dbReference type="Pfam" id="PF01464">
    <property type="entry name" value="SLT"/>
    <property type="match status" value="1"/>
</dbReference>
<proteinExistence type="predicted"/>
<evidence type="ECO:0000256" key="1">
    <source>
        <dbReference type="SAM" id="SignalP"/>
    </source>
</evidence>
<dbReference type="eggNOG" id="COG0741">
    <property type="taxonomic scope" value="Bacteria"/>
</dbReference>
<dbReference type="SUPFAM" id="SSF53955">
    <property type="entry name" value="Lysozyme-like"/>
    <property type="match status" value="1"/>
</dbReference>
<feature type="chain" id="PRO_5038443914" description="Transglycosylase SLT domain-containing protein" evidence="1">
    <location>
        <begin position="24"/>
        <end position="184"/>
    </location>
</feature>
<dbReference type="InterPro" id="IPR008258">
    <property type="entry name" value="Transglycosylase_SLT_dom_1"/>
</dbReference>
<feature type="domain" description="Transglycosylase SLT" evidence="2">
    <location>
        <begin position="59"/>
        <end position="153"/>
    </location>
</feature>
<dbReference type="InterPro" id="IPR023346">
    <property type="entry name" value="Lysozyme-like_dom_sf"/>
</dbReference>
<name>A0A069RK32_PEPLI</name>
<dbReference type="Gene3D" id="1.10.530.10">
    <property type="match status" value="1"/>
</dbReference>
<accession>A0A069RK32</accession>
<dbReference type="Proteomes" id="UP000027946">
    <property type="component" value="Unassembled WGS sequence"/>
</dbReference>
<gene>
    <name evidence="3" type="ORF">CLIT_2c01010</name>
</gene>
<evidence type="ECO:0000259" key="2">
    <source>
        <dbReference type="Pfam" id="PF01464"/>
    </source>
</evidence>
<evidence type="ECO:0000313" key="3">
    <source>
        <dbReference type="EMBL" id="KDR96495.1"/>
    </source>
</evidence>
<dbReference type="RefSeq" id="WP_052635835.1">
    <property type="nucleotide sequence ID" value="NZ_FSRH01000001.1"/>
</dbReference>
<dbReference type="AlphaFoldDB" id="A0A069RK32"/>
<protein>
    <recommendedName>
        <fullName evidence="2">Transglycosylase SLT domain-containing protein</fullName>
    </recommendedName>
</protein>
<comment type="caution">
    <text evidence="3">The sequence shown here is derived from an EMBL/GenBank/DDBJ whole genome shotgun (WGS) entry which is preliminary data.</text>
</comment>
<dbReference type="PANTHER" id="PTHR37423">
    <property type="entry name" value="SOLUBLE LYTIC MUREIN TRANSGLYCOSYLASE-RELATED"/>
    <property type="match status" value="1"/>
</dbReference>
<keyword evidence="1" id="KW-0732">Signal</keyword>
<evidence type="ECO:0000313" key="4">
    <source>
        <dbReference type="Proteomes" id="UP000027946"/>
    </source>
</evidence>
<dbReference type="OrthoDB" id="9815002at2"/>
<feature type="signal peptide" evidence="1">
    <location>
        <begin position="1"/>
        <end position="23"/>
    </location>
</feature>
<reference evidence="3 4" key="1">
    <citation type="submission" date="2014-03" db="EMBL/GenBank/DDBJ databases">
        <title>Genome sequence of Clostridium litorale W6, DSM 5388.</title>
        <authorList>
            <person name="Poehlein A."/>
            <person name="Jagirdar A."/>
            <person name="Khonsari B."/>
            <person name="Chibani C.M."/>
            <person name="Gutierrez Gutierrez D.A."/>
            <person name="Davydova E."/>
            <person name="Alghaithi H.S."/>
            <person name="Nair K.P."/>
            <person name="Dhamotharan K."/>
            <person name="Chandran L."/>
            <person name="G W."/>
            <person name="Daniel R."/>
        </authorList>
    </citation>
    <scope>NUCLEOTIDE SEQUENCE [LARGE SCALE GENOMIC DNA]</scope>
    <source>
        <strain evidence="3 4">W6</strain>
    </source>
</reference>
<keyword evidence="4" id="KW-1185">Reference proteome</keyword>
<dbReference type="STRING" id="1121324.CLIT_2c01010"/>
<dbReference type="PANTHER" id="PTHR37423:SF2">
    <property type="entry name" value="MEMBRANE-BOUND LYTIC MUREIN TRANSGLYCOSYLASE C"/>
    <property type="match status" value="1"/>
</dbReference>
<sequence length="184" mass="20690">MKKLIAVFVFTMMITALSMVSFAEGQYENTKVNEALKSFMLSKNSKLTAQEADNVMRSIENASNAYGVEKDLITAMIWKESNFNLLLAYNRCIGPMQIHENTGKRGGLSKEDLYNSDKNIHFGTRYLANHIRSYGDVGKALSAYNQGSTRVNSGSYSKKYEESVLARQATVKAYINSYIYNSQN</sequence>
<organism evidence="3 4">
    <name type="scientific">Peptoclostridium litorale DSM 5388</name>
    <dbReference type="NCBI Taxonomy" id="1121324"/>
    <lineage>
        <taxon>Bacteria</taxon>
        <taxon>Bacillati</taxon>
        <taxon>Bacillota</taxon>
        <taxon>Clostridia</taxon>
        <taxon>Peptostreptococcales</taxon>
        <taxon>Peptoclostridiaceae</taxon>
        <taxon>Peptoclostridium</taxon>
    </lineage>
</organism>
<dbReference type="EMBL" id="JJMM01000002">
    <property type="protein sequence ID" value="KDR96495.1"/>
    <property type="molecule type" value="Genomic_DNA"/>
</dbReference>